<keyword evidence="8 9" id="KW-0472">Membrane</keyword>
<name>A0A1G4K1M3_9SACH</name>
<feature type="signal peptide" evidence="10">
    <location>
        <begin position="1"/>
        <end position="23"/>
    </location>
</feature>
<evidence type="ECO:0000313" key="12">
    <source>
        <dbReference type="Proteomes" id="UP000191024"/>
    </source>
</evidence>
<proteinExistence type="inferred from homology"/>
<evidence type="ECO:0000256" key="6">
    <source>
        <dbReference type="ARBA" id="ARBA00022824"/>
    </source>
</evidence>
<dbReference type="OrthoDB" id="67566at2759"/>
<dbReference type="Proteomes" id="UP000191024">
    <property type="component" value="Chromosome F"/>
</dbReference>
<dbReference type="InterPro" id="IPR036249">
    <property type="entry name" value="Thioredoxin-like_sf"/>
</dbReference>
<dbReference type="Pfam" id="PF04756">
    <property type="entry name" value="OST3_OST6"/>
    <property type="match status" value="1"/>
</dbReference>
<evidence type="ECO:0000313" key="11">
    <source>
        <dbReference type="EMBL" id="SCU97371.1"/>
    </source>
</evidence>
<dbReference type="InterPro" id="IPR021149">
    <property type="entry name" value="OligosaccharylTrfase_OST3/OST6"/>
</dbReference>
<feature type="transmembrane region" description="Helical" evidence="9">
    <location>
        <begin position="312"/>
        <end position="333"/>
    </location>
</feature>
<dbReference type="EMBL" id="LT598467">
    <property type="protein sequence ID" value="SCU97371.1"/>
    <property type="molecule type" value="Genomic_DNA"/>
</dbReference>
<evidence type="ECO:0000256" key="2">
    <source>
        <dbReference type="ARBA" id="ARBA00004477"/>
    </source>
</evidence>
<dbReference type="GO" id="GO:0008250">
    <property type="term" value="C:oligosaccharyltransferase complex"/>
    <property type="evidence" value="ECO:0007669"/>
    <property type="project" value="TreeGrafter"/>
</dbReference>
<evidence type="ECO:0000256" key="4">
    <source>
        <dbReference type="ARBA" id="ARBA00022692"/>
    </source>
</evidence>
<keyword evidence="12" id="KW-1185">Reference proteome</keyword>
<protein>
    <submittedName>
        <fullName evidence="11">LAMI_0F09824g1_1</fullName>
    </submittedName>
</protein>
<gene>
    <name evidence="11" type="ORF">LAMI_0F09824G</name>
</gene>
<evidence type="ECO:0000256" key="3">
    <source>
        <dbReference type="ARBA" id="ARBA00009561"/>
    </source>
</evidence>
<keyword evidence="4 9" id="KW-0812">Transmembrane</keyword>
<keyword evidence="5 10" id="KW-0732">Signal</keyword>
<feature type="transmembrane region" description="Helical" evidence="9">
    <location>
        <begin position="269"/>
        <end position="291"/>
    </location>
</feature>
<dbReference type="SUPFAM" id="SSF52833">
    <property type="entry name" value="Thioredoxin-like"/>
    <property type="match status" value="1"/>
</dbReference>
<keyword evidence="7 9" id="KW-1133">Transmembrane helix</keyword>
<dbReference type="STRING" id="1230905.A0A1G4K1M3"/>
<evidence type="ECO:0000256" key="1">
    <source>
        <dbReference type="ARBA" id="ARBA00002791"/>
    </source>
</evidence>
<dbReference type="PANTHER" id="PTHR12692:SF0">
    <property type="entry name" value="GH11935P"/>
    <property type="match status" value="1"/>
</dbReference>
<dbReference type="PANTHER" id="PTHR12692">
    <property type="entry name" value="DOLICHYL-DIPHOSPHOOLIGOSACCHARIDE--PROTEIN GLYCOSYLTRANSFERASE-RELATED"/>
    <property type="match status" value="1"/>
</dbReference>
<reference evidence="12" key="1">
    <citation type="submission" date="2016-03" db="EMBL/GenBank/DDBJ databases">
        <authorList>
            <person name="Devillers H."/>
        </authorList>
    </citation>
    <scope>NUCLEOTIDE SEQUENCE [LARGE SCALE GENOMIC DNA]</scope>
</reference>
<comment type="subcellular location">
    <subcellularLocation>
        <location evidence="2">Endoplasmic reticulum membrane</location>
        <topology evidence="2">Multi-pass membrane protein</topology>
    </subcellularLocation>
</comment>
<feature type="transmembrane region" description="Helical" evidence="9">
    <location>
        <begin position="214"/>
        <end position="233"/>
    </location>
</feature>
<accession>A0A1G4K1M3</accession>
<evidence type="ECO:0000256" key="9">
    <source>
        <dbReference type="SAM" id="Phobius"/>
    </source>
</evidence>
<feature type="chain" id="PRO_5009236319" evidence="10">
    <location>
        <begin position="24"/>
        <end position="351"/>
    </location>
</feature>
<evidence type="ECO:0000256" key="7">
    <source>
        <dbReference type="ARBA" id="ARBA00022989"/>
    </source>
</evidence>
<feature type="transmembrane region" description="Helical" evidence="9">
    <location>
        <begin position="180"/>
        <end position="202"/>
    </location>
</feature>
<dbReference type="GO" id="GO:0018279">
    <property type="term" value="P:protein N-linked glycosylation via asparagine"/>
    <property type="evidence" value="ECO:0007669"/>
    <property type="project" value="TreeGrafter"/>
</dbReference>
<evidence type="ECO:0000256" key="10">
    <source>
        <dbReference type="SAM" id="SignalP"/>
    </source>
</evidence>
<dbReference type="AlphaFoldDB" id="A0A1G4K1M3"/>
<comment type="function">
    <text evidence="1">Subunit of the oligosaccharyl transferase (OST) complex that catalyzes the initial transfer of a defined glycan (Glc(3)Man(9)GlcNAc(2) in eukaryotes) from the lipid carrier dolichol-pyrophosphate to an asparagine residue within an Asn-X-Ser/Thr consensus motif in nascent polypeptide chains, the first step in protein N-glycosylation. N-glycosylation occurs cotranslationally and the complex associates with the Sec61 complex at the channel-forming translocon complex that mediates protein translocation across the endoplasmic reticulum (ER). All subunits are required for a maximal enzyme activity.</text>
</comment>
<organism evidence="11 12">
    <name type="scientific">Lachancea mirantina</name>
    <dbReference type="NCBI Taxonomy" id="1230905"/>
    <lineage>
        <taxon>Eukaryota</taxon>
        <taxon>Fungi</taxon>
        <taxon>Dikarya</taxon>
        <taxon>Ascomycota</taxon>
        <taxon>Saccharomycotina</taxon>
        <taxon>Saccharomycetes</taxon>
        <taxon>Saccharomycetales</taxon>
        <taxon>Saccharomycetaceae</taxon>
        <taxon>Lachancea</taxon>
    </lineage>
</organism>
<comment type="similarity">
    <text evidence="3">Belongs to the OST3/OST6 family.</text>
</comment>
<evidence type="ECO:0000256" key="8">
    <source>
        <dbReference type="ARBA" id="ARBA00023136"/>
    </source>
</evidence>
<keyword evidence="6" id="KW-0256">Endoplasmic reticulum</keyword>
<sequence>MRASKFLWTLVSMLTFGFRLSAALSNEKLAAEMVKHKGVIKLNNANFEKIIGGKRDAYMVVLLTASSPQIGCSLCVELEPEFKLIADSWIKDHPDGLSKDGENALFFAKADFEPKRNNEVFMHFNVNNVPRLLFLTPGEGSESYNQINLPGESGSARVLAIVQSLSQVIGINDFRIHEPISWGSVLISAVATMVVTLAAKKYRSEALRLVKTNALWAVGVVFIIILWNAGYMFNTIRGSQFVGMAQDGSMVHYFLEGQQQNQYGVETQIITVIYAILAINMLCLIKFVPYAKKYYQNEDNKKSSSKASMIELVLALTFSASIYLVYSALMGVFRLKSTGYPFKLFKLPSLV</sequence>
<evidence type="ECO:0000256" key="5">
    <source>
        <dbReference type="ARBA" id="ARBA00022729"/>
    </source>
</evidence>
<dbReference type="Gene3D" id="3.40.30.10">
    <property type="entry name" value="Glutaredoxin"/>
    <property type="match status" value="1"/>
</dbReference>